<organism evidence="1 2">
    <name type="scientific">Characodon lateralis</name>
    <dbReference type="NCBI Taxonomy" id="208331"/>
    <lineage>
        <taxon>Eukaryota</taxon>
        <taxon>Metazoa</taxon>
        <taxon>Chordata</taxon>
        <taxon>Craniata</taxon>
        <taxon>Vertebrata</taxon>
        <taxon>Euteleostomi</taxon>
        <taxon>Actinopterygii</taxon>
        <taxon>Neopterygii</taxon>
        <taxon>Teleostei</taxon>
        <taxon>Neoteleostei</taxon>
        <taxon>Acanthomorphata</taxon>
        <taxon>Ovalentaria</taxon>
        <taxon>Atherinomorphae</taxon>
        <taxon>Cyprinodontiformes</taxon>
        <taxon>Goodeidae</taxon>
        <taxon>Characodon</taxon>
    </lineage>
</organism>
<reference evidence="1 2" key="1">
    <citation type="submission" date="2021-06" db="EMBL/GenBank/DDBJ databases">
        <authorList>
            <person name="Palmer J.M."/>
        </authorList>
    </citation>
    <scope>NUCLEOTIDE SEQUENCE [LARGE SCALE GENOMIC DNA]</scope>
    <source>
        <strain evidence="1 2">CL_MEX2019</strain>
        <tissue evidence="1">Muscle</tissue>
    </source>
</reference>
<keyword evidence="2" id="KW-1185">Reference proteome</keyword>
<proteinExistence type="predicted"/>
<protein>
    <submittedName>
        <fullName evidence="1">Uncharacterized protein</fullName>
    </submittedName>
</protein>
<sequence length="73" mass="8587">MAEEVCKLWERISDENRSSITVSPAEDFLLSSQLPRYWFLPKQLRCSGGKMERRFMMVWTKERSSPTTMGPSR</sequence>
<dbReference type="EMBL" id="JAHUTJ010021300">
    <property type="protein sequence ID" value="MED6272512.1"/>
    <property type="molecule type" value="Genomic_DNA"/>
</dbReference>
<comment type="caution">
    <text evidence="1">The sequence shown here is derived from an EMBL/GenBank/DDBJ whole genome shotgun (WGS) entry which is preliminary data.</text>
</comment>
<dbReference type="Proteomes" id="UP001352852">
    <property type="component" value="Unassembled WGS sequence"/>
</dbReference>
<name>A0ABU7DC22_9TELE</name>
<accession>A0ABU7DC22</accession>
<gene>
    <name evidence="1" type="ORF">CHARACLAT_031123</name>
</gene>
<evidence type="ECO:0000313" key="2">
    <source>
        <dbReference type="Proteomes" id="UP001352852"/>
    </source>
</evidence>
<evidence type="ECO:0000313" key="1">
    <source>
        <dbReference type="EMBL" id="MED6272512.1"/>
    </source>
</evidence>